<dbReference type="InterPro" id="IPR003164">
    <property type="entry name" value="Clathrin_a-adaptin_app_sub_C"/>
</dbReference>
<evidence type="ECO:0000256" key="3">
    <source>
        <dbReference type="ARBA" id="ARBA00006613"/>
    </source>
</evidence>
<comment type="subcellular location">
    <subcellularLocation>
        <location evidence="1">Cell membrane</location>
    </subcellularLocation>
    <subcellularLocation>
        <location evidence="2">Membrane</location>
        <location evidence="2">Coated pit</location>
        <topology evidence="2">Peripheral membrane protein</topology>
        <orientation evidence="2">Cytoplasmic side</orientation>
    </subcellularLocation>
</comment>
<dbReference type="Gene3D" id="1.25.10.10">
    <property type="entry name" value="Leucine-rich Repeat Variant"/>
    <property type="match status" value="1"/>
</dbReference>
<feature type="binding site" evidence="11">
    <location>
        <position position="25"/>
    </location>
    <ligand>
        <name>a 1,2-diacyl-sn-glycero-3-phospho-(1D-myo-inositol-3,4,5-trisphosphate)</name>
        <dbReference type="ChEBI" id="CHEBI:57836"/>
    </ligand>
</feature>
<dbReference type="InterPro" id="IPR050840">
    <property type="entry name" value="Adaptor_Complx_Large_Subunit"/>
</dbReference>
<evidence type="ECO:0000256" key="7">
    <source>
        <dbReference type="ARBA" id="ARBA00022927"/>
    </source>
</evidence>
<feature type="binding site" evidence="11">
    <location>
        <begin position="39"/>
        <end position="43"/>
    </location>
    <ligand>
        <name>a 1,2-diacyl-sn-glycero-3-phospho-(1D-myo-inositol-3,4,5-trisphosphate)</name>
        <dbReference type="ChEBI" id="CHEBI:57836"/>
    </ligand>
</feature>
<dbReference type="GO" id="GO:0006886">
    <property type="term" value="P:intracellular protein transport"/>
    <property type="evidence" value="ECO:0007669"/>
    <property type="project" value="UniProtKB-UniRule"/>
</dbReference>
<dbReference type="SUPFAM" id="SSF48371">
    <property type="entry name" value="ARM repeat"/>
    <property type="match status" value="1"/>
</dbReference>
<dbReference type="InterPro" id="IPR016024">
    <property type="entry name" value="ARM-type_fold"/>
</dbReference>
<dbReference type="Ensembl" id="ENSAOWT00000011777.1">
    <property type="protein sequence ID" value="ENSAOWP00000010359.1"/>
    <property type="gene ID" value="ENSAOWG00000006199.1"/>
</dbReference>
<evidence type="ECO:0000259" key="12">
    <source>
        <dbReference type="SMART" id="SM00809"/>
    </source>
</evidence>
<comment type="subunit">
    <text evidence="10">Adaptor protein complex 2 (AP-2) is a heterotetramer composed of two large adaptins (alpha-type subunit AP2A1 or AP2A2 and beta-type subunit AP2B1), a medium adaptin (mu-type subunit AP2M1) and a small adaptin (sigma-type subunit AP2S1).</text>
</comment>
<evidence type="ECO:0000256" key="8">
    <source>
        <dbReference type="ARBA" id="ARBA00023136"/>
    </source>
</evidence>
<keyword evidence="14" id="KW-1185">Reference proteome</keyword>
<dbReference type="FunFam" id="3.30.310.10:FF:000004">
    <property type="entry name" value="AP-2 complex subunit alpha"/>
    <property type="match status" value="1"/>
</dbReference>
<dbReference type="SMART" id="SM00809">
    <property type="entry name" value="Alpha_adaptinC2"/>
    <property type="match status" value="1"/>
</dbReference>
<comment type="function">
    <text evidence="10">Component of the adaptor protein complex 2 (AP-2). Adaptor protein complexes function in protein transport via transport vesicles in different membrane traffic pathways. Adaptor protein complexes are vesicle coat components and appear to be involved in cargo selection and vesicle formation. AP-2 is involved in clathrin-dependent endocytosis in which cargo proteins are incorporated into vesicles surrounded by clathrin (clathrin-coated vesicles, CCVs) which are destined for fusion with the early endosome. The clathrin lattice serves as a mechanical scaffold but is itself unable to bind directly to membrane components. Clathrin-associated adaptor protein (AP) complexes which can bind directly to both the clathrin lattice and to the lipid and protein components of membranes are considered to be the major clathrin adaptors contributing the CCV formation. AP-2 also serves as a cargo receptor to selectively sort the membrane proteins involved in receptor-mediated endocytosis. AP-2 seems to play a role in the recycling of synaptic vesicle membranes from the presynaptic surface. AP-2 recognizes Y-X-X-[FILMV] (Y-X-X-Phi) and [ED]-X-X-X-L-[LI] endocytosis signal motifs within the cytosolic tails of transmembrane cargo molecules. AP-2 may also play a role in maintaining normal post-endocytic trafficking through the ARF6-regulated, non-clathrin pathway. The AP-2 alpha subunit binds polyphosphoinositide-containing lipids, positioning AP-2 on the membrane. The AP-2 alpha subunit acts via its C-terminal appendage domain as a scaffolding platform for endocytic accessory proteins. The AP-2 alpha and AP-2 sigma subunits are thought to contribute to the recognition of the [ED]-X-X-X-L-[LI] motif.</text>
</comment>
<keyword evidence="8 10" id="KW-0472">Membrane</keyword>
<evidence type="ECO:0000313" key="13">
    <source>
        <dbReference type="Ensembl" id="ENSAOWP00000010359.1"/>
    </source>
</evidence>
<proteinExistence type="inferred from homology"/>
<dbReference type="Pfam" id="PF01602">
    <property type="entry name" value="Adaptin_N"/>
    <property type="match status" value="1"/>
</dbReference>
<keyword evidence="5" id="KW-1003">Cell membrane</keyword>
<evidence type="ECO:0000256" key="5">
    <source>
        <dbReference type="ARBA" id="ARBA00022475"/>
    </source>
</evidence>
<keyword evidence="7 10" id="KW-0653">Protein transport</keyword>
<protein>
    <recommendedName>
        <fullName evidence="10">AP-2 complex subunit alpha</fullName>
    </recommendedName>
</protein>
<evidence type="ECO:0000256" key="9">
    <source>
        <dbReference type="ARBA" id="ARBA00023176"/>
    </source>
</evidence>
<dbReference type="SUPFAM" id="SSF49348">
    <property type="entry name" value="Clathrin adaptor appendage domain"/>
    <property type="match status" value="1"/>
</dbReference>
<dbReference type="GO" id="GO:0035615">
    <property type="term" value="F:clathrin adaptor activity"/>
    <property type="evidence" value="ECO:0007669"/>
    <property type="project" value="InterPro"/>
</dbReference>
<feature type="binding site" evidence="11">
    <location>
        <position position="35"/>
    </location>
    <ligand>
        <name>a 1,2-diacyl-sn-glycero-3-phospho-(1D-myo-inositol-3,4,5-trisphosphate)</name>
        <dbReference type="ChEBI" id="CHEBI:57836"/>
    </ligand>
</feature>
<dbReference type="Pfam" id="PF02296">
    <property type="entry name" value="Alpha_adaptin_C"/>
    <property type="match status" value="1"/>
</dbReference>
<dbReference type="PANTHER" id="PTHR22780">
    <property type="entry name" value="ADAPTIN, ALPHA/GAMMA/EPSILON"/>
    <property type="match status" value="1"/>
</dbReference>
<dbReference type="InterPro" id="IPR011989">
    <property type="entry name" value="ARM-like"/>
</dbReference>
<feature type="domain" description="Clathrin adaptor alpha/beta/gamma-adaptin appendage Ig-like subdomain" evidence="12">
    <location>
        <begin position="650"/>
        <end position="766"/>
    </location>
</feature>
<keyword evidence="4 10" id="KW-0813">Transport</keyword>
<reference evidence="13" key="1">
    <citation type="submission" date="2025-08" db="UniProtKB">
        <authorList>
            <consortium name="Ensembl"/>
        </authorList>
    </citation>
    <scope>IDENTIFICATION</scope>
</reference>
<dbReference type="InterPro" id="IPR017104">
    <property type="entry name" value="AP2_complex_asu"/>
</dbReference>
<comment type="similarity">
    <text evidence="3 10">Belongs to the adaptor complexes large subunit family.</text>
</comment>
<dbReference type="InterPro" id="IPR002553">
    <property type="entry name" value="Clathrin/coatomer_adapt-like_N"/>
</dbReference>
<accession>A0A8B9S7K8</accession>
<dbReference type="SUPFAM" id="SSF55711">
    <property type="entry name" value="Subdomain of clathrin and coatomer appendage domain"/>
    <property type="match status" value="1"/>
</dbReference>
<dbReference type="Gene3D" id="3.30.310.10">
    <property type="entry name" value="TATA-Binding Protein"/>
    <property type="match status" value="1"/>
</dbReference>
<evidence type="ECO:0000256" key="11">
    <source>
        <dbReference type="PIRSR" id="PIRSR037091-1"/>
    </source>
</evidence>
<keyword evidence="6 10" id="KW-0254">Endocytosis</keyword>
<dbReference type="InterPro" id="IPR009028">
    <property type="entry name" value="Coatomer/calthrin_app_sub_C"/>
</dbReference>
<dbReference type="InterPro" id="IPR008152">
    <property type="entry name" value="Clathrin_a/b/g-adaptin_app_Ig"/>
</dbReference>
<name>A0A8B9S7K8_APTOW</name>
<dbReference type="GO" id="GO:0030122">
    <property type="term" value="C:AP-2 adaptor complex"/>
    <property type="evidence" value="ECO:0007669"/>
    <property type="project" value="InterPro"/>
</dbReference>
<evidence type="ECO:0000256" key="6">
    <source>
        <dbReference type="ARBA" id="ARBA00022583"/>
    </source>
</evidence>
<evidence type="ECO:0000256" key="10">
    <source>
        <dbReference type="PIRNR" id="PIRNR037091"/>
    </source>
</evidence>
<organism evidence="13 14">
    <name type="scientific">Apteryx owenii</name>
    <name type="common">Little spotted kiwi</name>
    <dbReference type="NCBI Taxonomy" id="8824"/>
    <lineage>
        <taxon>Eukaryota</taxon>
        <taxon>Metazoa</taxon>
        <taxon>Chordata</taxon>
        <taxon>Craniata</taxon>
        <taxon>Vertebrata</taxon>
        <taxon>Euteleostomi</taxon>
        <taxon>Archelosauria</taxon>
        <taxon>Archosauria</taxon>
        <taxon>Dinosauria</taxon>
        <taxon>Saurischia</taxon>
        <taxon>Theropoda</taxon>
        <taxon>Coelurosauria</taxon>
        <taxon>Aves</taxon>
        <taxon>Palaeognathae</taxon>
        <taxon>Apterygiformes</taxon>
        <taxon>Apterygidae</taxon>
        <taxon>Apteryx</taxon>
    </lineage>
</organism>
<dbReference type="FunFam" id="1.25.10.10:FF:000020">
    <property type="entry name" value="AP-2 complex subunit alpha"/>
    <property type="match status" value="1"/>
</dbReference>
<evidence type="ECO:0000256" key="4">
    <source>
        <dbReference type="ARBA" id="ARBA00022448"/>
    </source>
</evidence>
<dbReference type="AlphaFoldDB" id="A0A8B9S7K8"/>
<evidence type="ECO:0000256" key="2">
    <source>
        <dbReference type="ARBA" id="ARBA00004277"/>
    </source>
</evidence>
<dbReference type="GO" id="GO:0072583">
    <property type="term" value="P:clathrin-dependent endocytosis"/>
    <property type="evidence" value="ECO:0007669"/>
    <property type="project" value="InterPro"/>
</dbReference>
<dbReference type="Gene3D" id="2.60.40.1230">
    <property type="match status" value="1"/>
</dbReference>
<keyword evidence="9 10" id="KW-0168">Coated pit</keyword>
<reference evidence="13" key="2">
    <citation type="submission" date="2025-09" db="UniProtKB">
        <authorList>
            <consortium name="Ensembl"/>
        </authorList>
    </citation>
    <scope>IDENTIFICATION</scope>
</reference>
<dbReference type="Pfam" id="PF02883">
    <property type="entry name" value="Alpha_adaptinC2"/>
    <property type="match status" value="1"/>
</dbReference>
<evidence type="ECO:0000256" key="1">
    <source>
        <dbReference type="ARBA" id="ARBA00004236"/>
    </source>
</evidence>
<dbReference type="Proteomes" id="UP000694424">
    <property type="component" value="Unplaced"/>
</dbReference>
<sequence>NEEGCKSKEAEIKRINKELANIRSKFKGDKALDGYSKKKYVCKLLFIFLLGHDIDFGHMEAVNLLSSNRYTEKQIGYLFISVLVNSNSELIRLINNAIKNDLASRNPTFMGLALHCIANVGSREMAEAFAGEIPKILVAGDTMDSVKQSAALCLLRLYRTSPDLVPMGDWTSRVVHLLNDQHLGVVTAATSLITTLAQKNPEEFKTSVSLAVSRLSRIVTSASTDLQDYTYYFVPAPWLSVKLLRLLQCYPPPEDPAVRGRLTECLETILNKAQEPPKSKKVQHSNAKNAVLFEAISLIIHHDSEPNLLVRACNQLGQFLQHRETNLRYLALESMCTLASSEFSHEAVKTHIETVINALKTERDVSVRQRAVDLLYAMCDRSNAQQIVAEMLNYLETADYSIREEIVLKVAILAEKYAVDYTWYVDTILNLIRIAGDYVSEEVWYRVIQIVINRDDVQGYAAKTVFEALQAPACHENLVKVGGYILGEFGNLIAGDPRSSPLIQFNLLHSKFHLCSVPTRALLLSTYIKFVNLFPEIKTTIQDVLRSDSQLKNADVELQQRAVEYLRLSTIASTDILATVLEEMPPFPERESSILAKLKKKKGPGTVTDLEEIKKERSSDMNGSAEPASVNASAVVSLKTVLISVVDEVWKFVCKNNGVLFENQLLQIGLKSEFRQNLGRMFIFYGNKTSTQFLNFTPTVICSDDFLNYILCLNLQTKPVDPTVDGGAQVQQVVNIECVSDFMEAPILNIQFRYGGTFQNLSVKLPITLNKFFQPTEMSSQDFFQRWKQLSNPKQEVQNIFKAKHPMDAEITKAKIIGFGSALLEEVDPNPANFVGAGIIHTKTTQIGCLLRLEPNLQAQMYRLTLRTSKEAVSQRLCELLSEQF</sequence>
<evidence type="ECO:0000313" key="14">
    <source>
        <dbReference type="Proteomes" id="UP000694424"/>
    </source>
</evidence>
<dbReference type="InterPro" id="IPR012295">
    <property type="entry name" value="TBP_dom_sf"/>
</dbReference>
<dbReference type="PIRSF" id="PIRSF037091">
    <property type="entry name" value="AP2_complex_alpha"/>
    <property type="match status" value="1"/>
</dbReference>
<dbReference type="InterPro" id="IPR013041">
    <property type="entry name" value="Clathrin_app_Ig-like_sf"/>
</dbReference>
<dbReference type="FunFam" id="2.60.40.1230:FF:000003">
    <property type="entry name" value="AP-2 complex subunit alpha"/>
    <property type="match status" value="1"/>
</dbReference>